<name>A0A0D0A6C4_9AGAM</name>
<evidence type="ECO:0000313" key="2">
    <source>
        <dbReference type="Proteomes" id="UP000054485"/>
    </source>
</evidence>
<dbReference type="Proteomes" id="UP000054485">
    <property type="component" value="Unassembled WGS sequence"/>
</dbReference>
<evidence type="ECO:0000313" key="1">
    <source>
        <dbReference type="EMBL" id="KIK33759.1"/>
    </source>
</evidence>
<organism evidence="1 2">
    <name type="scientific">Suillus luteus UH-Slu-Lm8-n1</name>
    <dbReference type="NCBI Taxonomy" id="930992"/>
    <lineage>
        <taxon>Eukaryota</taxon>
        <taxon>Fungi</taxon>
        <taxon>Dikarya</taxon>
        <taxon>Basidiomycota</taxon>
        <taxon>Agaricomycotina</taxon>
        <taxon>Agaricomycetes</taxon>
        <taxon>Agaricomycetidae</taxon>
        <taxon>Boletales</taxon>
        <taxon>Suillineae</taxon>
        <taxon>Suillaceae</taxon>
        <taxon>Suillus</taxon>
    </lineage>
</organism>
<reference evidence="1 2" key="1">
    <citation type="submission" date="2014-04" db="EMBL/GenBank/DDBJ databases">
        <authorList>
            <consortium name="DOE Joint Genome Institute"/>
            <person name="Kuo A."/>
            <person name="Ruytinx J."/>
            <person name="Rineau F."/>
            <person name="Colpaert J."/>
            <person name="Kohler A."/>
            <person name="Nagy L.G."/>
            <person name="Floudas D."/>
            <person name="Copeland A."/>
            <person name="Barry K.W."/>
            <person name="Cichocki N."/>
            <person name="Veneault-Fourrey C."/>
            <person name="LaButti K."/>
            <person name="Lindquist E.A."/>
            <person name="Lipzen A."/>
            <person name="Lundell T."/>
            <person name="Morin E."/>
            <person name="Murat C."/>
            <person name="Sun H."/>
            <person name="Tunlid A."/>
            <person name="Henrissat B."/>
            <person name="Grigoriev I.V."/>
            <person name="Hibbett D.S."/>
            <person name="Martin F."/>
            <person name="Nordberg H.P."/>
            <person name="Cantor M.N."/>
            <person name="Hua S.X."/>
        </authorList>
    </citation>
    <scope>NUCLEOTIDE SEQUENCE [LARGE SCALE GENOMIC DNA]</scope>
    <source>
        <strain evidence="1 2">UH-Slu-Lm8-n1</strain>
    </source>
</reference>
<accession>A0A0D0A6C4</accession>
<gene>
    <name evidence="1" type="ORF">CY34DRAFT_686628</name>
</gene>
<dbReference type="InParanoid" id="A0A0D0A6C4"/>
<sequence length="98" mass="11209">MICNLPLTKHTARNSCPIVLRLALLPKIFRVPERQTETHRPIDRTLLHRDCDHRRTIPPAAACDLLPTRDYNWFLILPPLVHASLASSIDRCCCEISS</sequence>
<dbReference type="EMBL" id="KN835874">
    <property type="protein sequence ID" value="KIK33759.1"/>
    <property type="molecule type" value="Genomic_DNA"/>
</dbReference>
<keyword evidence="2" id="KW-1185">Reference proteome</keyword>
<protein>
    <submittedName>
        <fullName evidence="1">Uncharacterized protein</fullName>
    </submittedName>
</protein>
<dbReference type="AlphaFoldDB" id="A0A0D0A6C4"/>
<proteinExistence type="predicted"/>
<reference evidence="2" key="2">
    <citation type="submission" date="2015-01" db="EMBL/GenBank/DDBJ databases">
        <title>Evolutionary Origins and Diversification of the Mycorrhizal Mutualists.</title>
        <authorList>
            <consortium name="DOE Joint Genome Institute"/>
            <consortium name="Mycorrhizal Genomics Consortium"/>
            <person name="Kohler A."/>
            <person name="Kuo A."/>
            <person name="Nagy L.G."/>
            <person name="Floudas D."/>
            <person name="Copeland A."/>
            <person name="Barry K.W."/>
            <person name="Cichocki N."/>
            <person name="Veneault-Fourrey C."/>
            <person name="LaButti K."/>
            <person name="Lindquist E.A."/>
            <person name="Lipzen A."/>
            <person name="Lundell T."/>
            <person name="Morin E."/>
            <person name="Murat C."/>
            <person name="Riley R."/>
            <person name="Ohm R."/>
            <person name="Sun H."/>
            <person name="Tunlid A."/>
            <person name="Henrissat B."/>
            <person name="Grigoriev I.V."/>
            <person name="Hibbett D.S."/>
            <person name="Martin F."/>
        </authorList>
    </citation>
    <scope>NUCLEOTIDE SEQUENCE [LARGE SCALE GENOMIC DNA]</scope>
    <source>
        <strain evidence="2">UH-Slu-Lm8-n1</strain>
    </source>
</reference>
<dbReference type="HOGENOM" id="CLU_2335052_0_0_1"/>